<reference evidence="4" key="1">
    <citation type="submission" date="2021-02" db="EMBL/GenBank/DDBJ databases">
        <authorList>
            <person name="Nowell W R."/>
        </authorList>
    </citation>
    <scope>NUCLEOTIDE SEQUENCE</scope>
</reference>
<evidence type="ECO:0000259" key="2">
    <source>
        <dbReference type="Pfam" id="PF04127"/>
    </source>
</evidence>
<dbReference type="Proteomes" id="UP000677228">
    <property type="component" value="Unassembled WGS sequence"/>
</dbReference>
<keyword evidence="7" id="KW-1185">Reference proteome</keyword>
<dbReference type="EMBL" id="CAJOBA010000114">
    <property type="protein sequence ID" value="CAF3505365.1"/>
    <property type="molecule type" value="Genomic_DNA"/>
</dbReference>
<accession>A0A813P794</accession>
<organism evidence="4 7">
    <name type="scientific">Didymodactylos carnosus</name>
    <dbReference type="NCBI Taxonomy" id="1234261"/>
    <lineage>
        <taxon>Eukaryota</taxon>
        <taxon>Metazoa</taxon>
        <taxon>Spiralia</taxon>
        <taxon>Gnathifera</taxon>
        <taxon>Rotifera</taxon>
        <taxon>Eurotatoria</taxon>
        <taxon>Bdelloidea</taxon>
        <taxon>Philodinida</taxon>
        <taxon>Philodinidae</taxon>
        <taxon>Didymodactylos</taxon>
    </lineage>
</organism>
<comment type="similarity">
    <text evidence="1">Belongs to the PPC synthetase family.</text>
</comment>
<evidence type="ECO:0000313" key="7">
    <source>
        <dbReference type="Proteomes" id="UP000663829"/>
    </source>
</evidence>
<dbReference type="PANTHER" id="PTHR12290">
    <property type="entry name" value="CORNICHON-RELATED"/>
    <property type="match status" value="1"/>
</dbReference>
<proteinExistence type="inferred from homology"/>
<dbReference type="GO" id="GO:0003824">
    <property type="term" value="F:catalytic activity"/>
    <property type="evidence" value="ECO:0007669"/>
    <property type="project" value="UniProtKB-ARBA"/>
</dbReference>
<dbReference type="Proteomes" id="UP000682733">
    <property type="component" value="Unassembled WGS sequence"/>
</dbReference>
<feature type="domain" description="DNA/pantothenate metabolism flavoprotein C-terminal" evidence="2">
    <location>
        <begin position="132"/>
        <end position="239"/>
    </location>
</feature>
<dbReference type="EMBL" id="CAJNOQ010000063">
    <property type="protein sequence ID" value="CAF0750023.1"/>
    <property type="molecule type" value="Genomic_DNA"/>
</dbReference>
<comment type="caution">
    <text evidence="4">The sequence shown here is derived from an EMBL/GenBank/DDBJ whole genome shotgun (WGS) entry which is preliminary data.</text>
</comment>
<dbReference type="EMBL" id="CAJNOK010000114">
    <property type="protein sequence ID" value="CAF0730273.1"/>
    <property type="molecule type" value="Genomic_DNA"/>
</dbReference>
<name>A0A813P794_9BILA</name>
<protein>
    <recommendedName>
        <fullName evidence="2">DNA/pantothenate metabolism flavoprotein C-terminal domain-containing protein</fullName>
    </recommendedName>
</protein>
<dbReference type="AlphaFoldDB" id="A0A813P794"/>
<dbReference type="InterPro" id="IPR007085">
    <property type="entry name" value="DNA/pantothenate-metab_flavo_C"/>
</dbReference>
<evidence type="ECO:0000313" key="3">
    <source>
        <dbReference type="EMBL" id="CAF0730273.1"/>
    </source>
</evidence>
<dbReference type="Proteomes" id="UP000681722">
    <property type="component" value="Unassembled WGS sequence"/>
</dbReference>
<evidence type="ECO:0000313" key="6">
    <source>
        <dbReference type="EMBL" id="CAF3529387.1"/>
    </source>
</evidence>
<gene>
    <name evidence="4" type="ORF">GPM918_LOCUS773</name>
    <name evidence="3" type="ORF">OVA965_LOCUS747</name>
    <name evidence="6" type="ORF">SRO942_LOCUS774</name>
    <name evidence="5" type="ORF">TMI583_LOCUS747</name>
</gene>
<dbReference type="OrthoDB" id="70224at2759"/>
<dbReference type="SUPFAM" id="SSF102645">
    <property type="entry name" value="CoaB-like"/>
    <property type="match status" value="1"/>
</dbReference>
<evidence type="ECO:0000313" key="5">
    <source>
        <dbReference type="EMBL" id="CAF3505365.1"/>
    </source>
</evidence>
<dbReference type="Proteomes" id="UP000663829">
    <property type="component" value="Unassembled WGS sequence"/>
</dbReference>
<sequence length="280" mass="32485">MMNTKADSNFNSVETFLTQCQKVNSPIVLVTSGGTLVPLEKNTVRFIDNFSTGRRGAASVEYFLELNYSVIFYYRAGSIQPFDRHIHNVFDILLSTSHSEQLTKTIEQYKSYKNNLLSISFKTVTEYLDGLELLCKVLNPYRKLAMIYLCAAVSDYYLPLDELPEHKISSEQNELVLRLKPVKKVLGDVKQHWSPDAYVVSFKLETNKQLLQDKCIKSLKKYGHNMVIGNLLDTRETMVDIYDEEGKKCTTIKRPDNNCEIEHQIIQFLYKKHEEYRKQI</sequence>
<dbReference type="Pfam" id="PF04127">
    <property type="entry name" value="DFP"/>
    <property type="match status" value="1"/>
</dbReference>
<dbReference type="GO" id="GO:0015937">
    <property type="term" value="P:coenzyme A biosynthetic process"/>
    <property type="evidence" value="ECO:0007669"/>
    <property type="project" value="UniProtKB-ARBA"/>
</dbReference>
<evidence type="ECO:0000313" key="4">
    <source>
        <dbReference type="EMBL" id="CAF0750023.1"/>
    </source>
</evidence>
<dbReference type="EMBL" id="CAJOBC010000063">
    <property type="protein sequence ID" value="CAF3529387.1"/>
    <property type="molecule type" value="Genomic_DNA"/>
</dbReference>
<dbReference type="InterPro" id="IPR035929">
    <property type="entry name" value="CoaB-like_sf"/>
</dbReference>
<evidence type="ECO:0000256" key="1">
    <source>
        <dbReference type="ARBA" id="ARBA00005703"/>
    </source>
</evidence>
<dbReference type="Gene3D" id="3.40.50.10300">
    <property type="entry name" value="CoaB-like"/>
    <property type="match status" value="1"/>
</dbReference>